<feature type="domain" description="FAD/NAD(P)-binding" evidence="7">
    <location>
        <begin position="2"/>
        <end position="307"/>
    </location>
</feature>
<evidence type="ECO:0000259" key="6">
    <source>
        <dbReference type="Pfam" id="PF02852"/>
    </source>
</evidence>
<evidence type="ECO:0000256" key="4">
    <source>
        <dbReference type="PIRSR" id="PIRSR000350-3"/>
    </source>
</evidence>
<comment type="similarity">
    <text evidence="1">Belongs to the class-I pyridine nucleotide-disulfide oxidoreductase family.</text>
</comment>
<feature type="disulfide bond" description="Redox-active" evidence="5">
    <location>
        <begin position="33"/>
        <end position="38"/>
    </location>
</feature>
<dbReference type="Pfam" id="PF02852">
    <property type="entry name" value="Pyr_redox_dim"/>
    <property type="match status" value="1"/>
</dbReference>
<dbReference type="SUPFAM" id="SSF51905">
    <property type="entry name" value="FAD/NAD(P)-binding domain"/>
    <property type="match status" value="1"/>
</dbReference>
<evidence type="ECO:0000313" key="9">
    <source>
        <dbReference type="Proteomes" id="UP000051686"/>
    </source>
</evidence>
<feature type="binding site" evidence="4">
    <location>
        <position position="42"/>
    </location>
    <ligand>
        <name>FAD</name>
        <dbReference type="ChEBI" id="CHEBI:57692"/>
    </ligand>
</feature>
<dbReference type="Proteomes" id="UP000051686">
    <property type="component" value="Unassembled WGS sequence"/>
</dbReference>
<sequence length="435" mass="47461">MIGAGPGGLAAAFKLSEEQKVLVIEKNLWGGTCPNYGCDPKKLLYGVIESKRQAALFTRDGVNGDLNIDWKALMAFKKSYTDSIPEGTEQGLEQAQIAHVHGAANFIDSHTIQVGAVNYRAENIIIATGASPAYPDIPGKKYLQNSNDFLAMENLPPEIAFIGSGYVSIELANIAAQAGAKVHIIQHNKRILRSFPEEYAKKIVSAFASENVTFHWDSTVTKIVKKEQQLEVKINDKEKLTVQKLFTAMGRPAAIEKLALEKAGIHNSKSGIEVDDHLRTAAANIYAVGDVVDKKVPKLTPVAGFEGAYVADTILGSTAPISYPMIPHTVFAGPELSQVGVSLRWAKAHPDDYKINEQDVGSWYTYLRIRDTNARVTTIIDKRSQLLAGAVVYATAAEELINYLSAVITEKLPAAELSQRIPVYPSVASDLKYFF</sequence>
<dbReference type="InterPro" id="IPR036188">
    <property type="entry name" value="FAD/NAD-bd_sf"/>
</dbReference>
<reference evidence="8 9" key="1">
    <citation type="journal article" date="2015" name="Genome Announc.">
        <title>Expanding the biotechnology potential of lactobacilli through comparative genomics of 213 strains and associated genera.</title>
        <authorList>
            <person name="Sun Z."/>
            <person name="Harris H.M."/>
            <person name="McCann A."/>
            <person name="Guo C."/>
            <person name="Argimon S."/>
            <person name="Zhang W."/>
            <person name="Yang X."/>
            <person name="Jeffery I.B."/>
            <person name="Cooney J.C."/>
            <person name="Kagawa T.F."/>
            <person name="Liu W."/>
            <person name="Song Y."/>
            <person name="Salvetti E."/>
            <person name="Wrobel A."/>
            <person name="Rasinkangas P."/>
            <person name="Parkhill J."/>
            <person name="Rea M.C."/>
            <person name="O'Sullivan O."/>
            <person name="Ritari J."/>
            <person name="Douillard F.P."/>
            <person name="Paul Ross R."/>
            <person name="Yang R."/>
            <person name="Briner A.E."/>
            <person name="Felis G.E."/>
            <person name="de Vos W.M."/>
            <person name="Barrangou R."/>
            <person name="Klaenhammer T.R."/>
            <person name="Caufield P.W."/>
            <person name="Cui Y."/>
            <person name="Zhang H."/>
            <person name="O'Toole P.W."/>
        </authorList>
    </citation>
    <scope>NUCLEOTIDE SEQUENCE [LARGE SCALE GENOMIC DNA]</scope>
    <source>
        <strain evidence="8 9">DSM 19972</strain>
    </source>
</reference>
<keyword evidence="4" id="KW-0520">NAD</keyword>
<dbReference type="SUPFAM" id="SSF55424">
    <property type="entry name" value="FAD/NAD-linked reductases, dimerisation (C-terminal) domain"/>
    <property type="match status" value="1"/>
</dbReference>
<keyword evidence="9" id="KW-1185">Reference proteome</keyword>
<keyword evidence="2" id="KW-0285">Flavoprotein</keyword>
<dbReference type="PANTHER" id="PTHR43014:SF5">
    <property type="entry name" value="GLUTATHIONE REDUCTASE (NADPH)"/>
    <property type="match status" value="1"/>
</dbReference>
<dbReference type="Pfam" id="PF07992">
    <property type="entry name" value="Pyr_redox_2"/>
    <property type="match status" value="1"/>
</dbReference>
<dbReference type="InterPro" id="IPR001100">
    <property type="entry name" value="Pyr_nuc-diS_OxRdtase"/>
</dbReference>
<dbReference type="Gene3D" id="3.30.390.30">
    <property type="match status" value="1"/>
</dbReference>
<feature type="domain" description="Pyridine nucleotide-disulphide oxidoreductase dimerisation" evidence="6">
    <location>
        <begin position="326"/>
        <end position="430"/>
    </location>
</feature>
<keyword evidence="4" id="KW-0547">Nucleotide-binding</keyword>
<proteinExistence type="inferred from homology"/>
<feature type="binding site" evidence="4">
    <location>
        <begin position="163"/>
        <end position="170"/>
    </location>
    <ligand>
        <name>NAD(+)</name>
        <dbReference type="ChEBI" id="CHEBI:57540"/>
    </ligand>
</feature>
<feature type="binding site" evidence="4">
    <location>
        <position position="250"/>
    </location>
    <ligand>
        <name>NAD(+)</name>
        <dbReference type="ChEBI" id="CHEBI:57540"/>
    </ligand>
</feature>
<organism evidence="8 9">
    <name type="scientific">Liquorilactobacillus oeni DSM 19972</name>
    <dbReference type="NCBI Taxonomy" id="1423777"/>
    <lineage>
        <taxon>Bacteria</taxon>
        <taxon>Bacillati</taxon>
        <taxon>Bacillota</taxon>
        <taxon>Bacilli</taxon>
        <taxon>Lactobacillales</taxon>
        <taxon>Lactobacillaceae</taxon>
        <taxon>Liquorilactobacillus</taxon>
    </lineage>
</organism>
<accession>A0A0R1MIH4</accession>
<dbReference type="PRINTS" id="PR00411">
    <property type="entry name" value="PNDRDTASEI"/>
</dbReference>
<feature type="binding site" evidence="4">
    <location>
        <position position="290"/>
    </location>
    <ligand>
        <name>FAD</name>
        <dbReference type="ChEBI" id="CHEBI:57692"/>
    </ligand>
</feature>
<evidence type="ECO:0000259" key="7">
    <source>
        <dbReference type="Pfam" id="PF07992"/>
    </source>
</evidence>
<dbReference type="PATRIC" id="fig|1423777.3.peg.1073"/>
<dbReference type="PRINTS" id="PR00368">
    <property type="entry name" value="FADPNR"/>
</dbReference>
<dbReference type="InterPro" id="IPR004099">
    <property type="entry name" value="Pyr_nucl-diS_OxRdtase_dimer"/>
</dbReference>
<evidence type="ECO:0000313" key="8">
    <source>
        <dbReference type="EMBL" id="KRL05093.1"/>
    </source>
</evidence>
<dbReference type="InterPro" id="IPR016156">
    <property type="entry name" value="FAD/NAD-linked_Rdtase_dimer_sf"/>
</dbReference>
<dbReference type="GO" id="GO:0016491">
    <property type="term" value="F:oxidoreductase activity"/>
    <property type="evidence" value="ECO:0007669"/>
    <property type="project" value="InterPro"/>
</dbReference>
<comment type="cofactor">
    <cofactor evidence="4">
        <name>FAD</name>
        <dbReference type="ChEBI" id="CHEBI:57692"/>
    </cofactor>
    <text evidence="4">Binds 1 FAD per subunit.</text>
</comment>
<evidence type="ECO:0000256" key="5">
    <source>
        <dbReference type="PIRSR" id="PIRSR000350-4"/>
    </source>
</evidence>
<comment type="caution">
    <text evidence="8">The sequence shown here is derived from an EMBL/GenBank/DDBJ whole genome shotgun (WGS) entry which is preliminary data.</text>
</comment>
<dbReference type="InterPro" id="IPR023753">
    <property type="entry name" value="FAD/NAD-binding_dom"/>
</dbReference>
<dbReference type="GO" id="GO:0000166">
    <property type="term" value="F:nucleotide binding"/>
    <property type="evidence" value="ECO:0007669"/>
    <property type="project" value="UniProtKB-KW"/>
</dbReference>
<dbReference type="STRING" id="1423777.FD46_GL001038"/>
<protein>
    <submittedName>
        <fullName evidence="8">Glutathione reductase</fullName>
    </submittedName>
</protein>
<gene>
    <name evidence="8" type="ORF">FD46_GL001038</name>
</gene>
<keyword evidence="3 4" id="KW-0274">FAD</keyword>
<name>A0A0R1MIH4_9LACO</name>
<evidence type="ECO:0000256" key="1">
    <source>
        <dbReference type="ARBA" id="ARBA00007532"/>
    </source>
</evidence>
<evidence type="ECO:0000256" key="3">
    <source>
        <dbReference type="ARBA" id="ARBA00022827"/>
    </source>
</evidence>
<dbReference type="EMBL" id="AZEH01000034">
    <property type="protein sequence ID" value="KRL05093.1"/>
    <property type="molecule type" value="Genomic_DNA"/>
</dbReference>
<dbReference type="AlphaFoldDB" id="A0A0R1MIH4"/>
<dbReference type="PANTHER" id="PTHR43014">
    <property type="entry name" value="MERCURIC REDUCTASE"/>
    <property type="match status" value="1"/>
</dbReference>
<evidence type="ECO:0000256" key="2">
    <source>
        <dbReference type="ARBA" id="ARBA00022630"/>
    </source>
</evidence>
<dbReference type="PIRSF" id="PIRSF000350">
    <property type="entry name" value="Mercury_reductase_MerA"/>
    <property type="match status" value="1"/>
</dbReference>
<dbReference type="Gene3D" id="3.50.50.60">
    <property type="entry name" value="FAD/NAD(P)-binding domain"/>
    <property type="match status" value="2"/>
</dbReference>